<dbReference type="GO" id="GO:0006302">
    <property type="term" value="P:double-strand break repair"/>
    <property type="evidence" value="ECO:0007669"/>
    <property type="project" value="TreeGrafter"/>
</dbReference>
<keyword evidence="10" id="KW-1185">Reference proteome</keyword>
<dbReference type="EMBL" id="CP049889">
    <property type="protein sequence ID" value="QIK50671.1"/>
    <property type="molecule type" value="Genomic_DNA"/>
</dbReference>
<dbReference type="PANTHER" id="PTHR33991:SF1">
    <property type="entry name" value="DNA REPAIR PROTEIN RECO"/>
    <property type="match status" value="1"/>
</dbReference>
<dbReference type="InterPro" id="IPR042242">
    <property type="entry name" value="RecO_C"/>
</dbReference>
<evidence type="ECO:0000313" key="10">
    <source>
        <dbReference type="Proteomes" id="UP000501830"/>
    </source>
</evidence>
<dbReference type="Gene3D" id="2.40.50.140">
    <property type="entry name" value="Nucleic acid-binding proteins"/>
    <property type="match status" value="1"/>
</dbReference>
<name>A0A6G7WEL0_9LACT</name>
<comment type="function">
    <text evidence="7">Involved in DNA repair and RecF pathway recombination.</text>
</comment>
<dbReference type="AlphaFoldDB" id="A0A6G7WEL0"/>
<organism evidence="9 10">
    <name type="scientific">Jeotgalibaca porci</name>
    <dbReference type="NCBI Taxonomy" id="1868793"/>
    <lineage>
        <taxon>Bacteria</taxon>
        <taxon>Bacillati</taxon>
        <taxon>Bacillota</taxon>
        <taxon>Bacilli</taxon>
        <taxon>Lactobacillales</taxon>
        <taxon>Carnobacteriaceae</taxon>
        <taxon>Jeotgalibaca</taxon>
    </lineage>
</organism>
<evidence type="ECO:0000256" key="7">
    <source>
        <dbReference type="HAMAP-Rule" id="MF_00201"/>
    </source>
</evidence>
<evidence type="ECO:0000313" key="9">
    <source>
        <dbReference type="EMBL" id="QIK50671.1"/>
    </source>
</evidence>
<dbReference type="KEGG" id="jpo:G7058_00480"/>
<dbReference type="NCBIfam" id="TIGR00613">
    <property type="entry name" value="reco"/>
    <property type="match status" value="1"/>
</dbReference>
<reference evidence="9 10" key="1">
    <citation type="journal article" date="2017" name="Int. J. Syst. Evol. Microbiol.">
        <title>Jeotgalibaca porci sp. nov. and Jeotgalibaca arthritidis sp. nov., isolated from pigs, and emended description of the genus Jeotgalibaca.</title>
        <authorList>
            <person name="Zamora L."/>
            <person name="Perez-Sancho M."/>
            <person name="Dominguez L."/>
            <person name="Fernandez-Garayzabal J.F."/>
            <person name="Vela A.I."/>
        </authorList>
    </citation>
    <scope>NUCLEOTIDE SEQUENCE [LARGE SCALE GENOMIC DNA]</scope>
    <source>
        <strain evidence="9 10">CCUG 69148</strain>
    </source>
</reference>
<dbReference type="InterPro" id="IPR037278">
    <property type="entry name" value="ARFGAP/RecO"/>
</dbReference>
<dbReference type="RefSeq" id="WP_166061715.1">
    <property type="nucleotide sequence ID" value="NZ_CP049889.1"/>
</dbReference>
<dbReference type="SUPFAM" id="SSF50249">
    <property type="entry name" value="Nucleic acid-binding proteins"/>
    <property type="match status" value="1"/>
</dbReference>
<evidence type="ECO:0000256" key="6">
    <source>
        <dbReference type="ARBA" id="ARBA00033409"/>
    </source>
</evidence>
<dbReference type="Gene3D" id="1.20.1440.120">
    <property type="entry name" value="Recombination protein O, C-terminal domain"/>
    <property type="match status" value="1"/>
</dbReference>
<dbReference type="GeneID" id="94551730"/>
<dbReference type="InterPro" id="IPR022572">
    <property type="entry name" value="DNA_rep/recomb_RecO_N"/>
</dbReference>
<keyword evidence="3 7" id="KW-0227">DNA damage</keyword>
<sequence length="267" mass="31282">MSKEQSKTFEAIVISLRKHKEKDALVKLFTLEHGKRMFFIRNLFKANHSLKSALLPFTYSTFEGTVQADGLSFLRDYKDSRNFRKIHEDIYLNAYATYISNLSDAAIEDRVINRELFTLLLDSLEAMEEGQDAEIIVNIFEMNMLHYFGVHPDLASCRVCGSQVEPFDYSARFSGVLCSHHFHEDPNRLHINPAAIYFARLFLKIKPHQVKDITIKAENKKAIREFIDFLYDEYVGIRLKSKSYIDQMYEWEKILEETLVKKKESDE</sequence>
<evidence type="ECO:0000256" key="3">
    <source>
        <dbReference type="ARBA" id="ARBA00022763"/>
    </source>
</evidence>
<proteinExistence type="inferred from homology"/>
<keyword evidence="4 7" id="KW-0233">DNA recombination</keyword>
<dbReference type="GO" id="GO:0043590">
    <property type="term" value="C:bacterial nucleoid"/>
    <property type="evidence" value="ECO:0007669"/>
    <property type="project" value="TreeGrafter"/>
</dbReference>
<dbReference type="InterPro" id="IPR012340">
    <property type="entry name" value="NA-bd_OB-fold"/>
</dbReference>
<evidence type="ECO:0000259" key="8">
    <source>
        <dbReference type="Pfam" id="PF11967"/>
    </source>
</evidence>
<gene>
    <name evidence="7 9" type="primary">recO</name>
    <name evidence="9" type="ORF">G7058_00480</name>
</gene>
<evidence type="ECO:0000256" key="4">
    <source>
        <dbReference type="ARBA" id="ARBA00023172"/>
    </source>
</evidence>
<evidence type="ECO:0000256" key="1">
    <source>
        <dbReference type="ARBA" id="ARBA00007452"/>
    </source>
</evidence>
<comment type="similarity">
    <text evidence="1 7">Belongs to the RecO family.</text>
</comment>
<feature type="domain" description="DNA replication/recombination mediator RecO N-terminal" evidence="8">
    <location>
        <begin position="8"/>
        <end position="78"/>
    </location>
</feature>
<dbReference type="SUPFAM" id="SSF57863">
    <property type="entry name" value="ArfGap/RecO-like zinc finger"/>
    <property type="match status" value="1"/>
</dbReference>
<dbReference type="Pfam" id="PF02565">
    <property type="entry name" value="RecO_C"/>
    <property type="match status" value="1"/>
</dbReference>
<dbReference type="HAMAP" id="MF_00201">
    <property type="entry name" value="RecO"/>
    <property type="match status" value="1"/>
</dbReference>
<evidence type="ECO:0000256" key="2">
    <source>
        <dbReference type="ARBA" id="ARBA00021310"/>
    </source>
</evidence>
<evidence type="ECO:0000256" key="5">
    <source>
        <dbReference type="ARBA" id="ARBA00023204"/>
    </source>
</evidence>
<dbReference type="Proteomes" id="UP000501830">
    <property type="component" value="Chromosome"/>
</dbReference>
<dbReference type="Pfam" id="PF11967">
    <property type="entry name" value="RecO_N"/>
    <property type="match status" value="1"/>
</dbReference>
<dbReference type="GO" id="GO:0006310">
    <property type="term" value="P:DNA recombination"/>
    <property type="evidence" value="ECO:0007669"/>
    <property type="project" value="UniProtKB-UniRule"/>
</dbReference>
<accession>A0A6G7WEL0</accession>
<dbReference type="PANTHER" id="PTHR33991">
    <property type="entry name" value="DNA REPAIR PROTEIN RECO"/>
    <property type="match status" value="1"/>
</dbReference>
<protein>
    <recommendedName>
        <fullName evidence="2 7">DNA repair protein RecO</fullName>
    </recommendedName>
    <alternativeName>
        <fullName evidence="6 7">Recombination protein O</fullName>
    </alternativeName>
</protein>
<keyword evidence="5 7" id="KW-0234">DNA repair</keyword>
<dbReference type="InterPro" id="IPR003717">
    <property type="entry name" value="RecO"/>
</dbReference>